<organism evidence="2 3">
    <name type="scientific">Frigoriglobus tundricola</name>
    <dbReference type="NCBI Taxonomy" id="2774151"/>
    <lineage>
        <taxon>Bacteria</taxon>
        <taxon>Pseudomonadati</taxon>
        <taxon>Planctomycetota</taxon>
        <taxon>Planctomycetia</taxon>
        <taxon>Gemmatales</taxon>
        <taxon>Gemmataceae</taxon>
        <taxon>Frigoriglobus</taxon>
    </lineage>
</organism>
<gene>
    <name evidence="2" type="ORF">FTUN_4926</name>
</gene>
<protein>
    <recommendedName>
        <fullName evidence="4">Carboxypeptidase regulatory-like domain-containing protein</fullName>
    </recommendedName>
</protein>
<keyword evidence="3" id="KW-1185">Reference proteome</keyword>
<reference evidence="3" key="1">
    <citation type="submission" date="2020-05" db="EMBL/GenBank/DDBJ databases">
        <title>Frigoriglobus tundricola gen. nov., sp. nov., a psychrotolerant cellulolytic planctomycete of the family Gemmataceae with two divergent copies of 16S rRNA gene.</title>
        <authorList>
            <person name="Kulichevskaya I.S."/>
            <person name="Ivanova A.A."/>
            <person name="Naumoff D.G."/>
            <person name="Beletsky A.V."/>
            <person name="Rijpstra W.I.C."/>
            <person name="Sinninghe Damste J.S."/>
            <person name="Mardanov A.V."/>
            <person name="Ravin N.V."/>
            <person name="Dedysh S.N."/>
        </authorList>
    </citation>
    <scope>NUCLEOTIDE SEQUENCE [LARGE SCALE GENOMIC DNA]</scope>
    <source>
        <strain evidence="3">PL17</strain>
    </source>
</reference>
<proteinExistence type="predicted"/>
<feature type="signal peptide" evidence="1">
    <location>
        <begin position="1"/>
        <end position="22"/>
    </location>
</feature>
<dbReference type="AlphaFoldDB" id="A0A6M5YVV5"/>
<name>A0A6M5YVV5_9BACT</name>
<evidence type="ECO:0000313" key="2">
    <source>
        <dbReference type="EMBL" id="QJW97353.1"/>
    </source>
</evidence>
<dbReference type="KEGG" id="ftj:FTUN_4926"/>
<accession>A0A6M5YVV5</accession>
<evidence type="ECO:0000313" key="3">
    <source>
        <dbReference type="Proteomes" id="UP000503447"/>
    </source>
</evidence>
<keyword evidence="1" id="KW-0732">Signal</keyword>
<dbReference type="RefSeq" id="WP_171472739.1">
    <property type="nucleotide sequence ID" value="NZ_CP053452.2"/>
</dbReference>
<sequence>MRFLPIPIVSVLWVLGTGPACAADDGALKVTTQRGGPAVESVAVFRTKDGKRDEVGPALTDFAKAKPLPGTGPFEVWVKPKGGLAVKVHDKLVVPAGTAHELKLGDVLGVVEVFGDTFPRADKIVLTDTRDPGPGEKGHVAVQSARDYRTEMAVPPGTYAVWVVPANGACAQKVEDNVRVQAGRSVKVGD</sequence>
<dbReference type="EMBL" id="CP053452">
    <property type="protein sequence ID" value="QJW97353.1"/>
    <property type="molecule type" value="Genomic_DNA"/>
</dbReference>
<evidence type="ECO:0008006" key="4">
    <source>
        <dbReference type="Google" id="ProtNLM"/>
    </source>
</evidence>
<evidence type="ECO:0000256" key="1">
    <source>
        <dbReference type="SAM" id="SignalP"/>
    </source>
</evidence>
<feature type="chain" id="PRO_5026787637" description="Carboxypeptidase regulatory-like domain-containing protein" evidence="1">
    <location>
        <begin position="23"/>
        <end position="190"/>
    </location>
</feature>
<dbReference type="Proteomes" id="UP000503447">
    <property type="component" value="Chromosome"/>
</dbReference>